<dbReference type="GO" id="GO:0006654">
    <property type="term" value="P:phosphatidic acid biosynthetic process"/>
    <property type="evidence" value="ECO:0007669"/>
    <property type="project" value="TreeGrafter"/>
</dbReference>
<dbReference type="GO" id="GO:0005743">
    <property type="term" value="C:mitochondrial inner membrane"/>
    <property type="evidence" value="ECO:0007669"/>
    <property type="project" value="TreeGrafter"/>
</dbReference>
<protein>
    <submittedName>
        <fullName evidence="4">Putative cardiolipin-specific deacylase, mitochondrial</fullName>
    </submittedName>
</protein>
<dbReference type="PANTHER" id="PTHR42886:SF29">
    <property type="entry name" value="PUMMELIG, ISOFORM A"/>
    <property type="match status" value="1"/>
</dbReference>
<proteinExistence type="inferred from homology"/>
<organism evidence="4 5">
    <name type="scientific">Ceratocystis fimbriata CBS 114723</name>
    <dbReference type="NCBI Taxonomy" id="1035309"/>
    <lineage>
        <taxon>Eukaryota</taxon>
        <taxon>Fungi</taxon>
        <taxon>Dikarya</taxon>
        <taxon>Ascomycota</taxon>
        <taxon>Pezizomycotina</taxon>
        <taxon>Sordariomycetes</taxon>
        <taxon>Hypocreomycetidae</taxon>
        <taxon>Microascales</taxon>
        <taxon>Ceratocystidaceae</taxon>
        <taxon>Ceratocystis</taxon>
    </lineage>
</organism>
<sequence length="516" mass="57154">MLKTQAASTIVIRRPRLYFSAPHAANSRNTSSAYASSPSESEDPEHIFMADQESDSNSKQPRMSLAQLFPQSFGESAKQWWACTNPKLAERRLLDMVPYLKEATADNLTAPPNSDDPFGFRVWRSEMVELSGKNRALNEYSVERVGEKVDENLVMLHGYGAGLGFFYRNYEPLTRAPGWKLYALDMLGMGNSTRPSFSVKAKTREAQITEAENWFIDSLEEWRTKRKLDNFTLCAHSLGGYLGVAYALKYPGRIKKLILASPVGVPADPHAISAEMPEPEESAMQNEFTRDQESIVHGKNATGPADAPKRRVPGWLSYLWDANVSPFSIVRLTGPLGPRIVSGWSSRRFNHLPQNDASLLHDYAFSIFRQSGSGEYAMPYLLAPGAFARSPLISRIDGVGRQVLPAPMGSSAAGVPLRETGIPIVMMYGDGDWMDAAGGFAAEQKLLKAREKALLTGTDYEKKNENGAAKVVIIQDAGHHLFIDNPEEFNKHMRAEMDETRAEGLRKKATASQSEA</sequence>
<comment type="similarity">
    <text evidence="1">Belongs to the peptidase S33 family. ABHD4/ABHD5 subfamily.</text>
</comment>
<keyword evidence="5" id="KW-1185">Reference proteome</keyword>
<dbReference type="GO" id="GO:0035965">
    <property type="term" value="P:cardiolipin acyl-chain remodeling"/>
    <property type="evidence" value="ECO:0007669"/>
    <property type="project" value="TreeGrafter"/>
</dbReference>
<dbReference type="InterPro" id="IPR000073">
    <property type="entry name" value="AB_hydrolase_1"/>
</dbReference>
<feature type="region of interest" description="Disordered" evidence="2">
    <location>
        <begin position="497"/>
        <end position="516"/>
    </location>
</feature>
<feature type="compositionally biased region" description="Basic and acidic residues" evidence="2">
    <location>
        <begin position="497"/>
        <end position="506"/>
    </location>
</feature>
<evidence type="ECO:0000313" key="4">
    <source>
        <dbReference type="EMBL" id="PHH56224.1"/>
    </source>
</evidence>
<dbReference type="GO" id="GO:0004623">
    <property type="term" value="F:phospholipase A2 activity"/>
    <property type="evidence" value="ECO:0007669"/>
    <property type="project" value="TreeGrafter"/>
</dbReference>
<dbReference type="AlphaFoldDB" id="A0A2C5XMV2"/>
<dbReference type="SUPFAM" id="SSF53474">
    <property type="entry name" value="alpha/beta-Hydrolases"/>
    <property type="match status" value="1"/>
</dbReference>
<dbReference type="GO" id="GO:0055088">
    <property type="term" value="P:lipid homeostasis"/>
    <property type="evidence" value="ECO:0007669"/>
    <property type="project" value="TreeGrafter"/>
</dbReference>
<evidence type="ECO:0000313" key="5">
    <source>
        <dbReference type="Proteomes" id="UP000222788"/>
    </source>
</evidence>
<dbReference type="GO" id="GO:0042171">
    <property type="term" value="F:lysophosphatidic acid acyltransferase activity"/>
    <property type="evidence" value="ECO:0007669"/>
    <property type="project" value="TreeGrafter"/>
</dbReference>
<dbReference type="Proteomes" id="UP000222788">
    <property type="component" value="Unassembled WGS sequence"/>
</dbReference>
<comment type="caution">
    <text evidence="4">The sequence shown here is derived from an EMBL/GenBank/DDBJ whole genome shotgun (WGS) entry which is preliminary data.</text>
</comment>
<dbReference type="EMBL" id="APWK03000001">
    <property type="protein sequence ID" value="PHH56224.1"/>
    <property type="molecule type" value="Genomic_DNA"/>
</dbReference>
<dbReference type="Pfam" id="PF00561">
    <property type="entry name" value="Abhydrolase_1"/>
    <property type="match status" value="1"/>
</dbReference>
<feature type="domain" description="AB hydrolase-1" evidence="3">
    <location>
        <begin position="153"/>
        <end position="277"/>
    </location>
</feature>
<evidence type="ECO:0000256" key="2">
    <source>
        <dbReference type="SAM" id="MobiDB-lite"/>
    </source>
</evidence>
<reference evidence="4 5" key="2">
    <citation type="journal article" date="2013" name="IMA Fungus">
        <title>IMA Genome-F 1: Ceratocystis fimbriata: Draft nuclear genome sequence for the plant pathogen, Ceratocystis fimbriata.</title>
        <authorList>
            <person name="Wilken P.M."/>
            <person name="Steenkamp E.T."/>
            <person name="Wingfield M.J."/>
            <person name="de Beer Z.W."/>
            <person name="Wingfield B.D."/>
        </authorList>
    </citation>
    <scope>NUCLEOTIDE SEQUENCE [LARGE SCALE GENOMIC DNA]</scope>
    <source>
        <strain evidence="4 5">CBS 114723</strain>
    </source>
</reference>
<accession>A0A2C5XMV2</accession>
<evidence type="ECO:0000256" key="1">
    <source>
        <dbReference type="ARBA" id="ARBA00038097"/>
    </source>
</evidence>
<dbReference type="STRING" id="1035309.A0A2C5XMV2"/>
<evidence type="ECO:0000259" key="3">
    <source>
        <dbReference type="Pfam" id="PF00561"/>
    </source>
</evidence>
<name>A0A2C5XMV2_9PEZI</name>
<dbReference type="Gene3D" id="3.40.50.1820">
    <property type="entry name" value="alpha/beta hydrolase"/>
    <property type="match status" value="1"/>
</dbReference>
<dbReference type="InterPro" id="IPR029058">
    <property type="entry name" value="AB_hydrolase_fold"/>
</dbReference>
<reference evidence="4 5" key="1">
    <citation type="journal article" date="2013" name="Fungal Biol.">
        <title>Analysis of microsatellite markers in the genome of the plant pathogen Ceratocystis fimbriata.</title>
        <authorList>
            <person name="Simpson M.C."/>
            <person name="Wilken P.M."/>
            <person name="Coetzee M.P."/>
            <person name="Wingfield M.J."/>
            <person name="Wingfield B.D."/>
        </authorList>
    </citation>
    <scope>NUCLEOTIDE SEQUENCE [LARGE SCALE GENOMIC DNA]</scope>
    <source>
        <strain evidence="4 5">CBS 114723</strain>
    </source>
</reference>
<dbReference type="OrthoDB" id="7457040at2759"/>
<dbReference type="PANTHER" id="PTHR42886">
    <property type="entry name" value="RE40534P-RELATED"/>
    <property type="match status" value="1"/>
</dbReference>
<gene>
    <name evidence="4" type="ORF">CFIMG_000395RA</name>
</gene>